<evidence type="ECO:0000313" key="2">
    <source>
        <dbReference type="Proteomes" id="UP000016064"/>
    </source>
</evidence>
<dbReference type="RefSeq" id="WP_020370873.1">
    <property type="nucleotide sequence ID" value="NZ_APJW01000001.1"/>
</dbReference>
<accession>A0ABN0N035</accession>
<gene>
    <name evidence="1" type="ORF">H359_0229</name>
</gene>
<evidence type="ECO:0000313" key="1">
    <source>
        <dbReference type="EMBL" id="EQM62880.1"/>
    </source>
</evidence>
<name>A0ABN0N035_9CHLA</name>
<proteinExistence type="predicted"/>
<comment type="caution">
    <text evidence="1">The sequence shown here is derived from an EMBL/GenBank/DDBJ whole genome shotgun (WGS) entry which is preliminary data.</text>
</comment>
<organism evidence="1 2">
    <name type="scientific">Chlamydia ibidis 10-1398/6</name>
    <dbReference type="NCBI Taxonomy" id="1046581"/>
    <lineage>
        <taxon>Bacteria</taxon>
        <taxon>Pseudomonadati</taxon>
        <taxon>Chlamydiota</taxon>
        <taxon>Chlamydiia</taxon>
        <taxon>Chlamydiales</taxon>
        <taxon>Chlamydiaceae</taxon>
        <taxon>Chlamydia/Chlamydophila group</taxon>
        <taxon>Chlamydia</taxon>
    </lineage>
</organism>
<sequence length="196" mass="21979">MRFFLVSLLFFLGVNCENYAYGDHYVFRDDESFHVDKFDFSGKFPELEVMEIRAERKKRVHFDASGEFPELETITYKGSFGYLKAKVTGNYPKLSSMTIDCTSCKMDIDCRGIWSRSAHIFIHNISEPINIILPKDVGVVVHTKVSTGGKVAVQGDLIKKGRGIWAKTYLNSLANTSAIVLTFEVNSDAGGIITLC</sequence>
<reference evidence="1 2" key="1">
    <citation type="submission" date="2013-07" db="EMBL/GenBank/DDBJ databases">
        <title>Isolation of a new Chlamydia species from the feral Sacred Ibis (Threskiornis aethiopicus): Chlamydia ibidis.</title>
        <authorList>
            <person name="Vorimore F."/>
            <person name="Hsia R.-C."/>
            <person name="Huot-Creasy H."/>
            <person name="Bastian S."/>
            <person name="Deruyter L."/>
            <person name="Passet A."/>
            <person name="Sachse K."/>
            <person name="Bavoil P."/>
            <person name="Myers G."/>
            <person name="Laroucau K."/>
        </authorList>
    </citation>
    <scope>NUCLEOTIDE SEQUENCE [LARGE SCALE GENOMIC DNA]</scope>
    <source>
        <strain evidence="1 2">10-1398/6</strain>
    </source>
</reference>
<keyword evidence="2" id="KW-1185">Reference proteome</keyword>
<dbReference type="EMBL" id="APJW01000001">
    <property type="protein sequence ID" value="EQM62880.1"/>
    <property type="molecule type" value="Genomic_DNA"/>
</dbReference>
<protein>
    <submittedName>
        <fullName evidence="1">Lipoprotein</fullName>
    </submittedName>
</protein>
<keyword evidence="1" id="KW-0449">Lipoprotein</keyword>
<dbReference type="Proteomes" id="UP000016064">
    <property type="component" value="Unassembled WGS sequence"/>
</dbReference>